<protein>
    <submittedName>
        <fullName evidence="2">Uncharacterized protein</fullName>
    </submittedName>
</protein>
<evidence type="ECO:0000313" key="2">
    <source>
        <dbReference type="EMBL" id="KAH7331574.1"/>
    </source>
</evidence>
<sequence>MKYIASSLLVRPSRCNAFLVPGRTIFLYVLLQLFAQVALSTASVRQRSAADQIVVTTDRDLAKLKDSIPSRRQLARDVHKMYFRHSNIPTDSEPRASGSQPCPDCSPSVQGPGVDMKGTSALDGVRMRGFHVSPNSIWIRNYKASRHIRVPPSGPNPSGNDSLSEKSP</sequence>
<dbReference type="Proteomes" id="UP000825935">
    <property type="component" value="Chromosome 20"/>
</dbReference>
<feature type="region of interest" description="Disordered" evidence="1">
    <location>
        <begin position="147"/>
        <end position="168"/>
    </location>
</feature>
<reference evidence="2" key="1">
    <citation type="submission" date="2021-08" db="EMBL/GenBank/DDBJ databases">
        <title>WGS assembly of Ceratopteris richardii.</title>
        <authorList>
            <person name="Marchant D.B."/>
            <person name="Chen G."/>
            <person name="Jenkins J."/>
            <person name="Shu S."/>
            <person name="Leebens-Mack J."/>
            <person name="Grimwood J."/>
            <person name="Schmutz J."/>
            <person name="Soltis P."/>
            <person name="Soltis D."/>
            <person name="Chen Z.-H."/>
        </authorList>
    </citation>
    <scope>NUCLEOTIDE SEQUENCE</scope>
    <source>
        <strain evidence="2">Whitten #5841</strain>
        <tissue evidence="2">Leaf</tissue>
    </source>
</reference>
<dbReference type="EMBL" id="CM035425">
    <property type="protein sequence ID" value="KAH7331574.1"/>
    <property type="molecule type" value="Genomic_DNA"/>
</dbReference>
<gene>
    <name evidence="2" type="ORF">KP509_20G040900</name>
</gene>
<dbReference type="AlphaFoldDB" id="A0A8T2SI00"/>
<evidence type="ECO:0000256" key="1">
    <source>
        <dbReference type="SAM" id="MobiDB-lite"/>
    </source>
</evidence>
<proteinExistence type="predicted"/>
<organism evidence="2 3">
    <name type="scientific">Ceratopteris richardii</name>
    <name type="common">Triangle waterfern</name>
    <dbReference type="NCBI Taxonomy" id="49495"/>
    <lineage>
        <taxon>Eukaryota</taxon>
        <taxon>Viridiplantae</taxon>
        <taxon>Streptophyta</taxon>
        <taxon>Embryophyta</taxon>
        <taxon>Tracheophyta</taxon>
        <taxon>Polypodiopsida</taxon>
        <taxon>Polypodiidae</taxon>
        <taxon>Polypodiales</taxon>
        <taxon>Pteridineae</taxon>
        <taxon>Pteridaceae</taxon>
        <taxon>Parkerioideae</taxon>
        <taxon>Ceratopteris</taxon>
    </lineage>
</organism>
<feature type="region of interest" description="Disordered" evidence="1">
    <location>
        <begin position="86"/>
        <end position="114"/>
    </location>
</feature>
<evidence type="ECO:0000313" key="3">
    <source>
        <dbReference type="Proteomes" id="UP000825935"/>
    </source>
</evidence>
<accession>A0A8T2SI00</accession>
<comment type="caution">
    <text evidence="2">The sequence shown here is derived from an EMBL/GenBank/DDBJ whole genome shotgun (WGS) entry which is preliminary data.</text>
</comment>
<keyword evidence="3" id="KW-1185">Reference proteome</keyword>
<name>A0A8T2SI00_CERRI</name>